<gene>
    <name evidence="2" type="ORF">THAOC_06876</name>
</gene>
<proteinExistence type="predicted"/>
<accession>K0TDY4</accession>
<name>K0TDY4_THAOC</name>
<feature type="region of interest" description="Disordered" evidence="1">
    <location>
        <begin position="120"/>
        <end position="153"/>
    </location>
</feature>
<dbReference type="eggNOG" id="ENOG502QYTT">
    <property type="taxonomic scope" value="Eukaryota"/>
</dbReference>
<feature type="compositionally biased region" description="Low complexity" evidence="1">
    <location>
        <begin position="342"/>
        <end position="352"/>
    </location>
</feature>
<dbReference type="OMA" id="MASCDIR"/>
<feature type="compositionally biased region" description="Basic and acidic residues" evidence="1">
    <location>
        <begin position="131"/>
        <end position="141"/>
    </location>
</feature>
<organism evidence="2 3">
    <name type="scientific">Thalassiosira oceanica</name>
    <name type="common">Marine diatom</name>
    <dbReference type="NCBI Taxonomy" id="159749"/>
    <lineage>
        <taxon>Eukaryota</taxon>
        <taxon>Sar</taxon>
        <taxon>Stramenopiles</taxon>
        <taxon>Ochrophyta</taxon>
        <taxon>Bacillariophyta</taxon>
        <taxon>Coscinodiscophyceae</taxon>
        <taxon>Thalassiosirophycidae</taxon>
        <taxon>Thalassiosirales</taxon>
        <taxon>Thalassiosiraceae</taxon>
        <taxon>Thalassiosira</taxon>
    </lineage>
</organism>
<reference evidence="2 3" key="1">
    <citation type="journal article" date="2012" name="Genome Biol.">
        <title>Genome and low-iron response of an oceanic diatom adapted to chronic iron limitation.</title>
        <authorList>
            <person name="Lommer M."/>
            <person name="Specht M."/>
            <person name="Roy A.S."/>
            <person name="Kraemer L."/>
            <person name="Andreson R."/>
            <person name="Gutowska M.A."/>
            <person name="Wolf J."/>
            <person name="Bergner S.V."/>
            <person name="Schilhabel M.B."/>
            <person name="Klostermeier U.C."/>
            <person name="Beiko R.G."/>
            <person name="Rosenstiel P."/>
            <person name="Hippler M."/>
            <person name="Laroche J."/>
        </authorList>
    </citation>
    <scope>NUCLEOTIDE SEQUENCE [LARGE SCALE GENOMIC DNA]</scope>
    <source>
        <strain evidence="2 3">CCMP1005</strain>
    </source>
</reference>
<feature type="region of interest" description="Disordered" evidence="1">
    <location>
        <begin position="289"/>
        <end position="362"/>
    </location>
</feature>
<evidence type="ECO:0000256" key="1">
    <source>
        <dbReference type="SAM" id="MobiDB-lite"/>
    </source>
</evidence>
<sequence length="362" mass="40608">MPMSRMKKSTSMLEMNELHDVITFGEDMQALAQIDEEKAVLALSADDDDDGFFLADLEEINDPTDLTLSTSPDCVALMEEDLGNNVDAQDESEISSTLQRANSMACLQVPEKKFRFRLASSASSALTPRNESTKRPPDRPRPGSQGCLGASGHSLSSTFKSVDSSDRLTRNVSFSSIEIRSYARTMGDIPTTNGIPVQLDWKYDPNAEEYSVDDWESYREEEPRRNKLEMHMPASHRKYLLMRECGFTRGEIMTQMEIVKKAAKDRHKTISSLKFQSYEEKLEKTRRMFGKLSRSTSSNTLNRSTSSTHEPREVHDRRRDVVVLAPPRPALGQAHEHPEAADVPGLPDLVQDLPDDDLGHGG</sequence>
<feature type="compositionally biased region" description="Basic and acidic residues" evidence="1">
    <location>
        <begin position="309"/>
        <end position="321"/>
    </location>
</feature>
<dbReference type="EMBL" id="AGNL01006951">
    <property type="protein sequence ID" value="EJK71661.1"/>
    <property type="molecule type" value="Genomic_DNA"/>
</dbReference>
<feature type="compositionally biased region" description="Low complexity" evidence="1">
    <location>
        <begin position="292"/>
        <end position="308"/>
    </location>
</feature>
<evidence type="ECO:0000313" key="3">
    <source>
        <dbReference type="Proteomes" id="UP000266841"/>
    </source>
</evidence>
<dbReference type="AlphaFoldDB" id="K0TDY4"/>
<keyword evidence="3" id="KW-1185">Reference proteome</keyword>
<feature type="non-terminal residue" evidence="2">
    <location>
        <position position="362"/>
    </location>
</feature>
<dbReference type="Proteomes" id="UP000266841">
    <property type="component" value="Unassembled WGS sequence"/>
</dbReference>
<protein>
    <submittedName>
        <fullName evidence="2">Uncharacterized protein</fullName>
    </submittedName>
</protein>
<comment type="caution">
    <text evidence="2">The sequence shown here is derived from an EMBL/GenBank/DDBJ whole genome shotgun (WGS) entry which is preliminary data.</text>
</comment>
<evidence type="ECO:0000313" key="2">
    <source>
        <dbReference type="EMBL" id="EJK71661.1"/>
    </source>
</evidence>
<dbReference type="OrthoDB" id="48629at2759"/>